<keyword evidence="3" id="KW-1185">Reference proteome</keyword>
<dbReference type="InterPro" id="IPR036629">
    <property type="entry name" value="YjbJ_sf"/>
</dbReference>
<feature type="compositionally biased region" description="Basic and acidic residues" evidence="1">
    <location>
        <begin position="147"/>
        <end position="179"/>
    </location>
</feature>
<proteinExistence type="predicted"/>
<dbReference type="SUPFAM" id="SSF69047">
    <property type="entry name" value="Hypothetical protein YjbJ"/>
    <property type="match status" value="1"/>
</dbReference>
<evidence type="ECO:0000256" key="1">
    <source>
        <dbReference type="SAM" id="MobiDB-lite"/>
    </source>
</evidence>
<dbReference type="EMBL" id="MU004181">
    <property type="protein sequence ID" value="KAF2503241.1"/>
    <property type="molecule type" value="Genomic_DNA"/>
</dbReference>
<sequence length="179" mass="18464">MSSDKDQTSTLQSYVDSASSTLNSAIGSLTGNPADKQKASDKQATADAERDLSHAAAKAGPFTVGSSGAVSKDSSDRTDGSWNQTIGSAKEAVGGLLGADGLKREGIQQNREGKGQEAQGQLSDLGQGVKDRVGGTLGGIGAGLTGDKTEQERYQAQHDEGKTRQRGVEVDLQKQDPSV</sequence>
<feature type="region of interest" description="Disordered" evidence="1">
    <location>
        <begin position="100"/>
        <end position="179"/>
    </location>
</feature>
<evidence type="ECO:0000313" key="3">
    <source>
        <dbReference type="Proteomes" id="UP000799750"/>
    </source>
</evidence>
<feature type="compositionally biased region" description="Gly residues" evidence="1">
    <location>
        <begin position="135"/>
        <end position="144"/>
    </location>
</feature>
<feature type="region of interest" description="Disordered" evidence="1">
    <location>
        <begin position="23"/>
        <end position="87"/>
    </location>
</feature>
<evidence type="ECO:0000313" key="2">
    <source>
        <dbReference type="EMBL" id="KAF2503241.1"/>
    </source>
</evidence>
<gene>
    <name evidence="2" type="ORF">BU16DRAFT_533498</name>
</gene>
<reference evidence="2" key="1">
    <citation type="journal article" date="2020" name="Stud. Mycol.">
        <title>101 Dothideomycetes genomes: a test case for predicting lifestyles and emergence of pathogens.</title>
        <authorList>
            <person name="Haridas S."/>
            <person name="Albert R."/>
            <person name="Binder M."/>
            <person name="Bloem J."/>
            <person name="Labutti K."/>
            <person name="Salamov A."/>
            <person name="Andreopoulos B."/>
            <person name="Baker S."/>
            <person name="Barry K."/>
            <person name="Bills G."/>
            <person name="Bluhm B."/>
            <person name="Cannon C."/>
            <person name="Castanera R."/>
            <person name="Culley D."/>
            <person name="Daum C."/>
            <person name="Ezra D."/>
            <person name="Gonzalez J."/>
            <person name="Henrissat B."/>
            <person name="Kuo A."/>
            <person name="Liang C."/>
            <person name="Lipzen A."/>
            <person name="Lutzoni F."/>
            <person name="Magnuson J."/>
            <person name="Mondo S."/>
            <person name="Nolan M."/>
            <person name="Ohm R."/>
            <person name="Pangilinan J."/>
            <person name="Park H.-J."/>
            <person name="Ramirez L."/>
            <person name="Alfaro M."/>
            <person name="Sun H."/>
            <person name="Tritt A."/>
            <person name="Yoshinaga Y."/>
            <person name="Zwiers L.-H."/>
            <person name="Turgeon B."/>
            <person name="Goodwin S."/>
            <person name="Spatafora J."/>
            <person name="Crous P."/>
            <person name="Grigoriev I."/>
        </authorList>
    </citation>
    <scope>NUCLEOTIDE SEQUENCE</scope>
    <source>
        <strain evidence="2">CBS 269.34</strain>
    </source>
</reference>
<dbReference type="AlphaFoldDB" id="A0A6A6RF91"/>
<organism evidence="2 3">
    <name type="scientific">Lophium mytilinum</name>
    <dbReference type="NCBI Taxonomy" id="390894"/>
    <lineage>
        <taxon>Eukaryota</taxon>
        <taxon>Fungi</taxon>
        <taxon>Dikarya</taxon>
        <taxon>Ascomycota</taxon>
        <taxon>Pezizomycotina</taxon>
        <taxon>Dothideomycetes</taxon>
        <taxon>Pleosporomycetidae</taxon>
        <taxon>Mytilinidiales</taxon>
        <taxon>Mytilinidiaceae</taxon>
        <taxon>Lophium</taxon>
    </lineage>
</organism>
<dbReference type="OrthoDB" id="5309565at2759"/>
<dbReference type="PANTHER" id="PTHR40460:SF1">
    <property type="entry name" value="CSBD-LIKE DOMAIN-CONTAINING PROTEIN"/>
    <property type="match status" value="1"/>
</dbReference>
<dbReference type="Proteomes" id="UP000799750">
    <property type="component" value="Unassembled WGS sequence"/>
</dbReference>
<accession>A0A6A6RF91</accession>
<dbReference type="PANTHER" id="PTHR40460">
    <property type="entry name" value="CHROMOSOME 1, WHOLE GENOME SHOTGUN SEQUENCE"/>
    <property type="match status" value="1"/>
</dbReference>
<name>A0A6A6RF91_9PEZI</name>
<protein>
    <recommendedName>
        <fullName evidence="4">CsbD-like domain-containing protein</fullName>
    </recommendedName>
</protein>
<feature type="compositionally biased region" description="Basic and acidic residues" evidence="1">
    <location>
        <begin position="101"/>
        <end position="115"/>
    </location>
</feature>
<evidence type="ECO:0008006" key="4">
    <source>
        <dbReference type="Google" id="ProtNLM"/>
    </source>
</evidence>